<keyword evidence="3" id="KW-1185">Reference proteome</keyword>
<dbReference type="RefSeq" id="WP_171199824.1">
    <property type="nucleotide sequence ID" value="NZ_JABEND010000005.1"/>
</dbReference>
<protein>
    <submittedName>
        <fullName evidence="2">VOC family protein</fullName>
    </submittedName>
</protein>
<organism evidence="2 3">
    <name type="scientific">Nakamurella aerolata</name>
    <dbReference type="NCBI Taxonomy" id="1656892"/>
    <lineage>
        <taxon>Bacteria</taxon>
        <taxon>Bacillati</taxon>
        <taxon>Actinomycetota</taxon>
        <taxon>Actinomycetes</taxon>
        <taxon>Nakamurellales</taxon>
        <taxon>Nakamurellaceae</taxon>
        <taxon>Nakamurella</taxon>
    </lineage>
</organism>
<feature type="domain" description="VOC" evidence="1">
    <location>
        <begin position="16"/>
        <end position="133"/>
    </location>
</feature>
<dbReference type="PROSITE" id="PS51819">
    <property type="entry name" value="VOC"/>
    <property type="match status" value="1"/>
</dbReference>
<evidence type="ECO:0000259" key="1">
    <source>
        <dbReference type="PROSITE" id="PS51819"/>
    </source>
</evidence>
<dbReference type="InterPro" id="IPR029068">
    <property type="entry name" value="Glyas_Bleomycin-R_OHBP_Dase"/>
</dbReference>
<dbReference type="Pfam" id="PF00903">
    <property type="entry name" value="Glyoxalase"/>
    <property type="match status" value="1"/>
</dbReference>
<dbReference type="CDD" id="cd06587">
    <property type="entry name" value="VOC"/>
    <property type="match status" value="1"/>
</dbReference>
<dbReference type="Proteomes" id="UP000562984">
    <property type="component" value="Unassembled WGS sequence"/>
</dbReference>
<proteinExistence type="predicted"/>
<accession>A0A849AAJ0</accession>
<dbReference type="EMBL" id="JABEND010000005">
    <property type="protein sequence ID" value="NNG36141.1"/>
    <property type="molecule type" value="Genomic_DNA"/>
</dbReference>
<sequence>MPVTTTNPAGASAVTGCDFIALQVQDLEQAASFYRDVLGLVPAPASPPGAVVFDTAPIPFAVREPLPGVDLAAAAPRPGVGVALWLATADADGLHQRLRAADVPIVAPPSDGPFGRMFSFTDPQGYLLTVHGSAPEAAAR</sequence>
<dbReference type="SUPFAM" id="SSF54593">
    <property type="entry name" value="Glyoxalase/Bleomycin resistance protein/Dihydroxybiphenyl dioxygenase"/>
    <property type="match status" value="1"/>
</dbReference>
<dbReference type="InterPro" id="IPR004360">
    <property type="entry name" value="Glyas_Fos-R_dOase_dom"/>
</dbReference>
<dbReference type="AlphaFoldDB" id="A0A849AAJ0"/>
<evidence type="ECO:0000313" key="3">
    <source>
        <dbReference type="Proteomes" id="UP000562984"/>
    </source>
</evidence>
<evidence type="ECO:0000313" key="2">
    <source>
        <dbReference type="EMBL" id="NNG36141.1"/>
    </source>
</evidence>
<reference evidence="2 3" key="1">
    <citation type="submission" date="2020-05" db="EMBL/GenBank/DDBJ databases">
        <title>Nakamurella sp. DB0629 isolated from air conditioner.</title>
        <authorList>
            <person name="Kim D.H."/>
            <person name="Kim D.-U."/>
        </authorList>
    </citation>
    <scope>NUCLEOTIDE SEQUENCE [LARGE SCALE GENOMIC DNA]</scope>
    <source>
        <strain evidence="2 3">DB0629</strain>
    </source>
</reference>
<dbReference type="InterPro" id="IPR037523">
    <property type="entry name" value="VOC_core"/>
</dbReference>
<name>A0A849AAJ0_9ACTN</name>
<gene>
    <name evidence="2" type="ORF">HKD39_10515</name>
</gene>
<dbReference type="Gene3D" id="3.10.180.10">
    <property type="entry name" value="2,3-Dihydroxybiphenyl 1,2-Dioxygenase, domain 1"/>
    <property type="match status" value="1"/>
</dbReference>
<comment type="caution">
    <text evidence="2">The sequence shown here is derived from an EMBL/GenBank/DDBJ whole genome shotgun (WGS) entry which is preliminary data.</text>
</comment>